<keyword evidence="2" id="KW-1185">Reference proteome</keyword>
<proteinExistence type="predicted"/>
<evidence type="ECO:0000313" key="2">
    <source>
        <dbReference type="Proteomes" id="UP000199073"/>
    </source>
</evidence>
<accession>A0A1H0V261</accession>
<dbReference type="SUPFAM" id="SSF48295">
    <property type="entry name" value="TrpR-like"/>
    <property type="match status" value="1"/>
</dbReference>
<dbReference type="AlphaFoldDB" id="A0A1H0V261"/>
<evidence type="ECO:0000313" key="1">
    <source>
        <dbReference type="EMBL" id="SDP72622.1"/>
    </source>
</evidence>
<gene>
    <name evidence="1" type="ORF">SAMN05660330_03844</name>
</gene>
<dbReference type="EMBL" id="FNJI01000039">
    <property type="protein sequence ID" value="SDP72622.1"/>
    <property type="molecule type" value="Genomic_DNA"/>
</dbReference>
<name>A0A1H0V261_9BACT</name>
<dbReference type="InterPro" id="IPR010921">
    <property type="entry name" value="Trp_repressor/repl_initiator"/>
</dbReference>
<sequence>MWTEKRTDPEICKKMQLNWTLLDRWQNQAMEGMLSALEPKRKEDAPSLNTRLEKLLEKKLLSRGGNFTKLESRLESLQQKRQGESSY</sequence>
<dbReference type="GO" id="GO:0043565">
    <property type="term" value="F:sequence-specific DNA binding"/>
    <property type="evidence" value="ECO:0007669"/>
    <property type="project" value="InterPro"/>
</dbReference>
<protein>
    <submittedName>
        <fullName evidence="1">Uncharacterized protein</fullName>
    </submittedName>
</protein>
<reference evidence="1 2" key="1">
    <citation type="submission" date="2016-10" db="EMBL/GenBank/DDBJ databases">
        <authorList>
            <person name="de Groot N.N."/>
        </authorList>
    </citation>
    <scope>NUCLEOTIDE SEQUENCE [LARGE SCALE GENOMIC DNA]</scope>
    <source>
        <strain evidence="1 2">DSM 12130</strain>
    </source>
</reference>
<organism evidence="1 2">
    <name type="scientific">Desulforhopalus singaporensis</name>
    <dbReference type="NCBI Taxonomy" id="91360"/>
    <lineage>
        <taxon>Bacteria</taxon>
        <taxon>Pseudomonadati</taxon>
        <taxon>Thermodesulfobacteriota</taxon>
        <taxon>Desulfobulbia</taxon>
        <taxon>Desulfobulbales</taxon>
        <taxon>Desulfocapsaceae</taxon>
        <taxon>Desulforhopalus</taxon>
    </lineage>
</organism>
<dbReference type="Proteomes" id="UP000199073">
    <property type="component" value="Unassembled WGS sequence"/>
</dbReference>